<sequence length="199" mass="22789">MATILSKPRLRAVTLSKRLPILPRTSPCQPRFTLQQYQCISTGRMTPKIADASMWNSVIPKFLRSGSQKGPKQGADAGIMERHPSVFYILMFILIGSQAIHLLQLRTSHENFLRSTNSKIRQLSEVIDRLKNGEDVDVRKTLGTGNKASEDEWEEVLREIEQEELEWRSKLDAIQSNENHQHSDTPKDHGTPKRPPQFY</sequence>
<name>A0A059IYC3_TRIIM</name>
<keyword evidence="3" id="KW-1185">Reference proteome</keyword>
<feature type="compositionally biased region" description="Basic and acidic residues" evidence="1">
    <location>
        <begin position="179"/>
        <end position="191"/>
    </location>
</feature>
<dbReference type="InterPro" id="IPR035213">
    <property type="entry name" value="DUF5321"/>
</dbReference>
<accession>A0A059IYC3</accession>
<evidence type="ECO:0000256" key="1">
    <source>
        <dbReference type="SAM" id="MobiDB-lite"/>
    </source>
</evidence>
<organism evidence="2 3">
    <name type="scientific">Trichophyton interdigitale (strain MR816)</name>
    <dbReference type="NCBI Taxonomy" id="1215338"/>
    <lineage>
        <taxon>Eukaryota</taxon>
        <taxon>Fungi</taxon>
        <taxon>Dikarya</taxon>
        <taxon>Ascomycota</taxon>
        <taxon>Pezizomycotina</taxon>
        <taxon>Eurotiomycetes</taxon>
        <taxon>Eurotiomycetidae</taxon>
        <taxon>Onygenales</taxon>
        <taxon>Arthrodermataceae</taxon>
        <taxon>Trichophyton</taxon>
    </lineage>
</organism>
<evidence type="ECO:0000313" key="3">
    <source>
        <dbReference type="Proteomes" id="UP000024533"/>
    </source>
</evidence>
<dbReference type="HOGENOM" id="CLU_084831_1_0_1"/>
<evidence type="ECO:0000313" key="2">
    <source>
        <dbReference type="EMBL" id="KDB20524.1"/>
    </source>
</evidence>
<reference evidence="2 3" key="1">
    <citation type="submission" date="2014-02" db="EMBL/GenBank/DDBJ databases">
        <title>The Genome Sequence of Trichophyton interdigitale MR816.</title>
        <authorList>
            <consortium name="The Broad Institute Genomics Platform"/>
            <person name="Cuomo C.A."/>
            <person name="White T.C."/>
            <person name="Graser Y."/>
            <person name="Martinez-Rossi N."/>
            <person name="Heitman J."/>
            <person name="Young S.K."/>
            <person name="Zeng Q."/>
            <person name="Gargeya S."/>
            <person name="Abouelleil A."/>
            <person name="Alvarado L."/>
            <person name="Chapman S.B."/>
            <person name="Gainer-Dewar J."/>
            <person name="Goldberg J."/>
            <person name="Griggs A."/>
            <person name="Gujja S."/>
            <person name="Hansen M."/>
            <person name="Howarth C."/>
            <person name="Imamovic A."/>
            <person name="Larimer J."/>
            <person name="Martinez D."/>
            <person name="Murphy C."/>
            <person name="Pearson M.D."/>
            <person name="Persinoti G."/>
            <person name="Poon T."/>
            <person name="Priest M."/>
            <person name="Roberts A.D."/>
            <person name="Saif S."/>
            <person name="Shea T.D."/>
            <person name="Sykes S.N."/>
            <person name="Wortman J."/>
            <person name="Nusbaum C."/>
            <person name="Birren B."/>
        </authorList>
    </citation>
    <scope>NUCLEOTIDE SEQUENCE [LARGE SCALE GENOMIC DNA]</scope>
    <source>
        <strain evidence="2 3">MR816</strain>
    </source>
</reference>
<dbReference type="Pfam" id="PF17254">
    <property type="entry name" value="DUF5321"/>
    <property type="match status" value="1"/>
</dbReference>
<dbReference type="Proteomes" id="UP000024533">
    <property type="component" value="Unassembled WGS sequence"/>
</dbReference>
<protein>
    <submittedName>
        <fullName evidence="2">Uncharacterized protein</fullName>
    </submittedName>
</protein>
<dbReference type="OrthoDB" id="2253354at2759"/>
<dbReference type="OMA" id="LWLKQER"/>
<comment type="caution">
    <text evidence="2">The sequence shown here is derived from an EMBL/GenBank/DDBJ whole genome shotgun (WGS) entry which is preliminary data.</text>
</comment>
<dbReference type="EMBL" id="AOKY01000770">
    <property type="protein sequence ID" value="KDB20524.1"/>
    <property type="molecule type" value="Genomic_DNA"/>
</dbReference>
<gene>
    <name evidence="2" type="ORF">H109_07529</name>
</gene>
<feature type="region of interest" description="Disordered" evidence="1">
    <location>
        <begin position="169"/>
        <end position="199"/>
    </location>
</feature>
<proteinExistence type="predicted"/>
<dbReference type="AlphaFoldDB" id="A0A059IYC3"/>